<name>A0A644Y102_9ZZZZ</name>
<accession>A0A644Y102</accession>
<feature type="compositionally biased region" description="Basic and acidic residues" evidence="1">
    <location>
        <begin position="186"/>
        <end position="200"/>
    </location>
</feature>
<feature type="region of interest" description="Disordered" evidence="1">
    <location>
        <begin position="1"/>
        <end position="25"/>
    </location>
</feature>
<proteinExistence type="predicted"/>
<dbReference type="AlphaFoldDB" id="A0A644Y102"/>
<sequence>MRAQQQREEEERRLLEQQQLEQSRQQAWDEAQATIASLTEKNALLEQSKKDLESRLDTTLQALAASKGESGSTSEQLVSTMQQLDDLTQAYQTLTYHANELEGLLTEQQVINRELQRVLAENEEERLANESAMQSQHALEVQTLQATIQSLGEEMAILKIQLEEKASTLEEKLRLEQEREAEAKRLAEQKQQELAQREAEQQQLEEEERIREAALQAQYRQIPPLASLTFPRVYATDTPTILLTDQSQLHVMLLPLDDTPWSEKGMALEVKNSIKDLSYPVIFLTGHMQNVIDVVREIGVHAVLVDGGAIITTLPIVSSSKHGASVQFSEKKTLRLALSYLPEYEVLSTFASGGDWKAIQKEITGSRQEKLKAIIGEGSITEPTLIASSLFEPSHQDWNTFSPITYRQVDYLWPLTTLLEDEQFYDAYRATHFSSATDAGNTFLKGNLKERIDYLFSRKLLPLSSSMLTIGGESVADANGIARYGLVASFLVP</sequence>
<evidence type="ECO:0000313" key="2">
    <source>
        <dbReference type="EMBL" id="MPM21807.1"/>
    </source>
</evidence>
<gene>
    <name evidence="2" type="ORF">SDC9_68257</name>
</gene>
<evidence type="ECO:0000256" key="1">
    <source>
        <dbReference type="SAM" id="MobiDB-lite"/>
    </source>
</evidence>
<dbReference type="EMBL" id="VSSQ01003670">
    <property type="protein sequence ID" value="MPM21807.1"/>
    <property type="molecule type" value="Genomic_DNA"/>
</dbReference>
<feature type="compositionally biased region" description="Basic and acidic residues" evidence="1">
    <location>
        <begin position="1"/>
        <end position="15"/>
    </location>
</feature>
<feature type="region of interest" description="Disordered" evidence="1">
    <location>
        <begin position="186"/>
        <end position="205"/>
    </location>
</feature>
<organism evidence="2">
    <name type="scientific">bioreactor metagenome</name>
    <dbReference type="NCBI Taxonomy" id="1076179"/>
    <lineage>
        <taxon>unclassified sequences</taxon>
        <taxon>metagenomes</taxon>
        <taxon>ecological metagenomes</taxon>
    </lineage>
</organism>
<comment type="caution">
    <text evidence="2">The sequence shown here is derived from an EMBL/GenBank/DDBJ whole genome shotgun (WGS) entry which is preliminary data.</text>
</comment>
<reference evidence="2" key="1">
    <citation type="submission" date="2019-08" db="EMBL/GenBank/DDBJ databases">
        <authorList>
            <person name="Kucharzyk K."/>
            <person name="Murdoch R.W."/>
            <person name="Higgins S."/>
            <person name="Loffler F."/>
        </authorList>
    </citation>
    <scope>NUCLEOTIDE SEQUENCE</scope>
</reference>
<feature type="compositionally biased region" description="Low complexity" evidence="1">
    <location>
        <begin position="16"/>
        <end position="25"/>
    </location>
</feature>
<protein>
    <submittedName>
        <fullName evidence="2">Uncharacterized protein</fullName>
    </submittedName>
</protein>